<evidence type="ECO:0000313" key="1">
    <source>
        <dbReference type="EMBL" id="GAA3373628.1"/>
    </source>
</evidence>
<accession>A0ABP6SCU1</accession>
<dbReference type="EMBL" id="BAAAYL010000001">
    <property type="protein sequence ID" value="GAA3373628.1"/>
    <property type="molecule type" value="Genomic_DNA"/>
</dbReference>
<reference evidence="2" key="1">
    <citation type="journal article" date="2019" name="Int. J. Syst. Evol. Microbiol.">
        <title>The Global Catalogue of Microorganisms (GCM) 10K type strain sequencing project: providing services to taxonomists for standard genome sequencing and annotation.</title>
        <authorList>
            <consortium name="The Broad Institute Genomics Platform"/>
            <consortium name="The Broad Institute Genome Sequencing Center for Infectious Disease"/>
            <person name="Wu L."/>
            <person name="Ma J."/>
        </authorList>
    </citation>
    <scope>NUCLEOTIDE SEQUENCE [LARGE SCALE GENOMIC DNA]</scope>
    <source>
        <strain evidence="2">JCM 9651</strain>
    </source>
</reference>
<protein>
    <submittedName>
        <fullName evidence="1">Uncharacterized protein</fullName>
    </submittedName>
</protein>
<comment type="caution">
    <text evidence="1">The sequence shown here is derived from an EMBL/GenBank/DDBJ whole genome shotgun (WGS) entry which is preliminary data.</text>
</comment>
<dbReference type="RefSeq" id="WP_345038432.1">
    <property type="nucleotide sequence ID" value="NZ_BAAAYL010000001.1"/>
</dbReference>
<organism evidence="1 2">
    <name type="scientific">Streptomyces sannanensis</name>
    <dbReference type="NCBI Taxonomy" id="285536"/>
    <lineage>
        <taxon>Bacteria</taxon>
        <taxon>Bacillati</taxon>
        <taxon>Actinomycetota</taxon>
        <taxon>Actinomycetes</taxon>
        <taxon>Kitasatosporales</taxon>
        <taxon>Streptomycetaceae</taxon>
        <taxon>Streptomyces</taxon>
    </lineage>
</organism>
<name>A0ABP6SCU1_9ACTN</name>
<sequence length="125" mass="13754">MSHRIWSALQRTFDRLLTLLMPATGRHRQGTQRTAPAPRTASGLRLLVRNTAPLHLTAPWPRPRARGRDDQPVLDPAGPLVRPYLRAHEQRARRLALALALDGIDIGPRVIHGHLVGTPVTGVAA</sequence>
<evidence type="ECO:0000313" key="2">
    <source>
        <dbReference type="Proteomes" id="UP001499990"/>
    </source>
</evidence>
<gene>
    <name evidence="1" type="ORF">GCM10020367_34320</name>
</gene>
<dbReference type="Proteomes" id="UP001499990">
    <property type="component" value="Unassembled WGS sequence"/>
</dbReference>
<keyword evidence="2" id="KW-1185">Reference proteome</keyword>
<proteinExistence type="predicted"/>